<name>A0A0E9QYW1_ANGAN</name>
<reference evidence="1" key="1">
    <citation type="submission" date="2014-11" db="EMBL/GenBank/DDBJ databases">
        <authorList>
            <person name="Amaro Gonzalez C."/>
        </authorList>
    </citation>
    <scope>NUCLEOTIDE SEQUENCE</scope>
</reference>
<reference evidence="1" key="2">
    <citation type="journal article" date="2015" name="Fish Shellfish Immunol.">
        <title>Early steps in the European eel (Anguilla anguilla)-Vibrio vulnificus interaction in the gills: Role of the RtxA13 toxin.</title>
        <authorList>
            <person name="Callol A."/>
            <person name="Pajuelo D."/>
            <person name="Ebbesson L."/>
            <person name="Teles M."/>
            <person name="MacKenzie S."/>
            <person name="Amaro C."/>
        </authorList>
    </citation>
    <scope>NUCLEOTIDE SEQUENCE</scope>
</reference>
<organism evidence="1">
    <name type="scientific">Anguilla anguilla</name>
    <name type="common">European freshwater eel</name>
    <name type="synonym">Muraena anguilla</name>
    <dbReference type="NCBI Taxonomy" id="7936"/>
    <lineage>
        <taxon>Eukaryota</taxon>
        <taxon>Metazoa</taxon>
        <taxon>Chordata</taxon>
        <taxon>Craniata</taxon>
        <taxon>Vertebrata</taxon>
        <taxon>Euteleostomi</taxon>
        <taxon>Actinopterygii</taxon>
        <taxon>Neopterygii</taxon>
        <taxon>Teleostei</taxon>
        <taxon>Anguilliformes</taxon>
        <taxon>Anguillidae</taxon>
        <taxon>Anguilla</taxon>
    </lineage>
</organism>
<sequence>MIQPAFPVKQKSNVE</sequence>
<dbReference type="EMBL" id="GBXM01087329">
    <property type="protein sequence ID" value="JAH21248.1"/>
    <property type="molecule type" value="Transcribed_RNA"/>
</dbReference>
<evidence type="ECO:0000313" key="1">
    <source>
        <dbReference type="EMBL" id="JAH21248.1"/>
    </source>
</evidence>
<proteinExistence type="predicted"/>
<accession>A0A0E9QYW1</accession>
<protein>
    <submittedName>
        <fullName evidence="1">Uncharacterized protein</fullName>
    </submittedName>
</protein>